<dbReference type="Proteomes" id="UP000249557">
    <property type="component" value="Unassembled WGS sequence"/>
</dbReference>
<accession>A0A2W4ZX96</accession>
<gene>
    <name evidence="2" type="ORF">DI626_05285</name>
</gene>
<name>A0A2W4ZX96_9BACT</name>
<organism evidence="2 3">
    <name type="scientific">Micavibrio aeruginosavorus</name>
    <dbReference type="NCBI Taxonomy" id="349221"/>
    <lineage>
        <taxon>Bacteria</taxon>
        <taxon>Pseudomonadati</taxon>
        <taxon>Bdellovibrionota</taxon>
        <taxon>Bdellovibrionia</taxon>
        <taxon>Bdellovibrionales</taxon>
        <taxon>Pseudobdellovibrionaceae</taxon>
        <taxon>Micavibrio</taxon>
    </lineage>
</organism>
<proteinExistence type="predicted"/>
<evidence type="ECO:0000313" key="2">
    <source>
        <dbReference type="EMBL" id="PZO86923.1"/>
    </source>
</evidence>
<feature type="region of interest" description="Disordered" evidence="1">
    <location>
        <begin position="138"/>
        <end position="162"/>
    </location>
</feature>
<dbReference type="AlphaFoldDB" id="A0A2W4ZX96"/>
<sequence>MGGDQLFRSDRLLLLVVWARGRIGQPLGDNTRLHNRFYALWRLDLHKWWYRFIRIHKLQRYKTLEYFQRIVLQRIQYDLLCCTILRHTDLSVRFADLKVFFLVIPTGAQRSGGILNPSTSLGMTLKLRDRIEKQGAVKEPRMRKVTPPKTTGKAPFPPSFGRDSLLNLRV</sequence>
<comment type="caution">
    <text evidence="2">The sequence shown here is derived from an EMBL/GenBank/DDBJ whole genome shotgun (WGS) entry which is preliminary data.</text>
</comment>
<protein>
    <submittedName>
        <fullName evidence="2">Uncharacterized protein</fullName>
    </submittedName>
</protein>
<dbReference type="EMBL" id="QFNK01000084">
    <property type="protein sequence ID" value="PZO86923.1"/>
    <property type="molecule type" value="Genomic_DNA"/>
</dbReference>
<reference evidence="2 3" key="1">
    <citation type="submission" date="2017-08" db="EMBL/GenBank/DDBJ databases">
        <title>Infants hospitalized years apart are colonized by the same room-sourced microbial strains.</title>
        <authorList>
            <person name="Brooks B."/>
            <person name="Olm M.R."/>
            <person name="Firek B.A."/>
            <person name="Baker R."/>
            <person name="Thomas B.C."/>
            <person name="Morowitz M.J."/>
            <person name="Banfield J.F."/>
        </authorList>
    </citation>
    <scope>NUCLEOTIDE SEQUENCE [LARGE SCALE GENOMIC DNA]</scope>
    <source>
        <strain evidence="2">S2_018_000_R2_104</strain>
    </source>
</reference>
<evidence type="ECO:0000256" key="1">
    <source>
        <dbReference type="SAM" id="MobiDB-lite"/>
    </source>
</evidence>
<evidence type="ECO:0000313" key="3">
    <source>
        <dbReference type="Proteomes" id="UP000249557"/>
    </source>
</evidence>